<dbReference type="Proteomes" id="UP000319342">
    <property type="component" value="Chromosome"/>
</dbReference>
<accession>A0A518D253</accession>
<feature type="region of interest" description="Disordered" evidence="1">
    <location>
        <begin position="99"/>
        <end position="146"/>
    </location>
</feature>
<reference evidence="2 3" key="1">
    <citation type="submission" date="2019-02" db="EMBL/GenBank/DDBJ databases">
        <title>Deep-cultivation of Planctomycetes and their phenomic and genomic characterization uncovers novel biology.</title>
        <authorList>
            <person name="Wiegand S."/>
            <person name="Jogler M."/>
            <person name="Boedeker C."/>
            <person name="Pinto D."/>
            <person name="Vollmers J."/>
            <person name="Rivas-Marin E."/>
            <person name="Kohn T."/>
            <person name="Peeters S.H."/>
            <person name="Heuer A."/>
            <person name="Rast P."/>
            <person name="Oberbeckmann S."/>
            <person name="Bunk B."/>
            <person name="Jeske O."/>
            <person name="Meyerdierks A."/>
            <person name="Storesund J.E."/>
            <person name="Kallscheuer N."/>
            <person name="Luecker S."/>
            <person name="Lage O.M."/>
            <person name="Pohl T."/>
            <person name="Merkel B.J."/>
            <person name="Hornburger P."/>
            <person name="Mueller R.-W."/>
            <person name="Bruemmer F."/>
            <person name="Labrenz M."/>
            <person name="Spormann A.M."/>
            <person name="Op den Camp H."/>
            <person name="Overmann J."/>
            <person name="Amann R."/>
            <person name="Jetten M.S.M."/>
            <person name="Mascher T."/>
            <person name="Medema M.H."/>
            <person name="Devos D.P."/>
            <person name="Kaster A.-K."/>
            <person name="Ovreas L."/>
            <person name="Rohde M."/>
            <person name="Galperin M.Y."/>
            <person name="Jogler C."/>
        </authorList>
    </citation>
    <scope>NUCLEOTIDE SEQUENCE [LARGE SCALE GENOMIC DNA]</scope>
    <source>
        <strain evidence="2 3">Pla163</strain>
    </source>
</reference>
<evidence type="ECO:0000313" key="2">
    <source>
        <dbReference type="EMBL" id="QDU85554.1"/>
    </source>
</evidence>
<evidence type="ECO:0000256" key="1">
    <source>
        <dbReference type="SAM" id="MobiDB-lite"/>
    </source>
</evidence>
<protein>
    <submittedName>
        <fullName evidence="2">Uncharacterized protein</fullName>
    </submittedName>
</protein>
<sequence>MTGAGRDDGAGPELGRELGVGRALGVGRETGAGRAAGAGRGLGAGRALGAGRELGAGRALGAGREVGRELWASAVGAAGIRNARSASRVRTMRMGYLRGGAMNHPTVQGPFQGLREGEAGSSSRTVLGGGQDANGLARRPPLDAST</sequence>
<dbReference type="EMBL" id="CP036290">
    <property type="protein sequence ID" value="QDU85554.1"/>
    <property type="molecule type" value="Genomic_DNA"/>
</dbReference>
<organism evidence="2 3">
    <name type="scientific">Rohdeia mirabilis</name>
    <dbReference type="NCBI Taxonomy" id="2528008"/>
    <lineage>
        <taxon>Bacteria</taxon>
        <taxon>Pseudomonadati</taxon>
        <taxon>Planctomycetota</taxon>
        <taxon>Planctomycetia</taxon>
        <taxon>Planctomycetia incertae sedis</taxon>
        <taxon>Rohdeia</taxon>
    </lineage>
</organism>
<dbReference type="AlphaFoldDB" id="A0A518D253"/>
<proteinExistence type="predicted"/>
<name>A0A518D253_9BACT</name>
<gene>
    <name evidence="2" type="ORF">Pla163_26860</name>
</gene>
<evidence type="ECO:0000313" key="3">
    <source>
        <dbReference type="Proteomes" id="UP000319342"/>
    </source>
</evidence>
<keyword evidence="3" id="KW-1185">Reference proteome</keyword>